<evidence type="ECO:0000256" key="1">
    <source>
        <dbReference type="SAM" id="MobiDB-lite"/>
    </source>
</evidence>
<name>A0A3M6TLV8_POCDA</name>
<keyword evidence="2" id="KW-0472">Membrane</keyword>
<dbReference type="PANTHER" id="PTHR28556:SF4">
    <property type="entry name" value="TRANSMEMBRANE PROTEIN 106A"/>
    <property type="match status" value="1"/>
</dbReference>
<dbReference type="Proteomes" id="UP000275408">
    <property type="component" value="Unassembled WGS sequence"/>
</dbReference>
<proteinExistence type="predicted"/>
<dbReference type="InterPro" id="IPR048511">
    <property type="entry name" value="TMEM106_N"/>
</dbReference>
<dbReference type="PANTHER" id="PTHR28556">
    <property type="entry name" value="TRANSMEMBRANE PROTEIN 106B"/>
    <property type="match status" value="1"/>
</dbReference>
<feature type="region of interest" description="Disordered" evidence="1">
    <location>
        <begin position="20"/>
        <end position="39"/>
    </location>
</feature>
<gene>
    <name evidence="4" type="ORF">pdam_00004910</name>
</gene>
<reference evidence="4 5" key="1">
    <citation type="journal article" date="2018" name="Sci. Rep.">
        <title>Comparative analysis of the Pocillopora damicornis genome highlights role of immune system in coral evolution.</title>
        <authorList>
            <person name="Cunning R."/>
            <person name="Bay R.A."/>
            <person name="Gillette P."/>
            <person name="Baker A.C."/>
            <person name="Traylor-Knowles N."/>
        </authorList>
    </citation>
    <scope>NUCLEOTIDE SEQUENCE [LARGE SCALE GENOMIC DNA]</scope>
    <source>
        <strain evidence="4">RSMAS</strain>
        <tissue evidence="4">Whole animal</tissue>
    </source>
</reference>
<keyword evidence="2" id="KW-1133">Transmembrane helix</keyword>
<sequence>MLSSLRSFERQRAMSFEKNILSDPTSDGNISTNGQVSERPSSSVYSYEAFDSTTPVNFASDQGNFTQTCPTCGGSGKLTKEQEHDLVALIPVRDRRLKPRRTILYLVLAVFLCLAICAVVGVIFFPRTVSIKLSTILVNNSNFFEASLDHINIQVNWNKYVVADPDILEKIKVPARSSLNHTFIVETRYSGKEADKIKRVCCGWSYNLAFLITVTAKTHSLTSSSEASDTQLEFVNCELNGIKWRKTCG</sequence>
<dbReference type="InterPro" id="IPR009790">
    <property type="entry name" value="TMEM106"/>
</dbReference>
<feature type="compositionally biased region" description="Polar residues" evidence="1">
    <location>
        <begin position="22"/>
        <end position="39"/>
    </location>
</feature>
<dbReference type="STRING" id="46731.A0A3M6TLV8"/>
<evidence type="ECO:0000259" key="3">
    <source>
        <dbReference type="Pfam" id="PF21002"/>
    </source>
</evidence>
<comment type="caution">
    <text evidence="4">The sequence shown here is derived from an EMBL/GenBank/DDBJ whole genome shotgun (WGS) entry which is preliminary data.</text>
</comment>
<feature type="transmembrane region" description="Helical" evidence="2">
    <location>
        <begin position="103"/>
        <end position="125"/>
    </location>
</feature>
<protein>
    <recommendedName>
        <fullName evidence="3">Transmembrane protein 106 N-terminal domain-containing protein</fullName>
    </recommendedName>
</protein>
<keyword evidence="2" id="KW-0812">Transmembrane</keyword>
<dbReference type="EMBL" id="RCHS01003371">
    <property type="protein sequence ID" value="RMX42405.1"/>
    <property type="molecule type" value="Genomic_DNA"/>
</dbReference>
<dbReference type="OrthoDB" id="508875at2759"/>
<evidence type="ECO:0000313" key="5">
    <source>
        <dbReference type="Proteomes" id="UP000275408"/>
    </source>
</evidence>
<keyword evidence="5" id="KW-1185">Reference proteome</keyword>
<dbReference type="AlphaFoldDB" id="A0A3M6TLV8"/>
<feature type="domain" description="Transmembrane protein 106 N-terminal" evidence="3">
    <location>
        <begin position="30"/>
        <end position="102"/>
    </location>
</feature>
<evidence type="ECO:0000256" key="2">
    <source>
        <dbReference type="SAM" id="Phobius"/>
    </source>
</evidence>
<evidence type="ECO:0000313" key="4">
    <source>
        <dbReference type="EMBL" id="RMX42405.1"/>
    </source>
</evidence>
<accession>A0A3M6TLV8</accession>
<organism evidence="4 5">
    <name type="scientific">Pocillopora damicornis</name>
    <name type="common">Cauliflower coral</name>
    <name type="synonym">Millepora damicornis</name>
    <dbReference type="NCBI Taxonomy" id="46731"/>
    <lineage>
        <taxon>Eukaryota</taxon>
        <taxon>Metazoa</taxon>
        <taxon>Cnidaria</taxon>
        <taxon>Anthozoa</taxon>
        <taxon>Hexacorallia</taxon>
        <taxon>Scleractinia</taxon>
        <taxon>Astrocoeniina</taxon>
        <taxon>Pocilloporidae</taxon>
        <taxon>Pocillopora</taxon>
    </lineage>
</organism>
<dbReference type="Pfam" id="PF21002">
    <property type="entry name" value="TMEM106_N"/>
    <property type="match status" value="1"/>
</dbReference>